<dbReference type="PANTHER" id="PTHR43698">
    <property type="entry name" value="RIBD C-TERMINAL DOMAIN CONTAINING PROTEIN"/>
    <property type="match status" value="1"/>
</dbReference>
<sequence length="134" mass="14519">MSASNPKTMTIRRPGRAIRSPEGVATSPFWVEMLLEGSADGENTAMRAMLDPGTITRWHTHPRGQLLYVLSGYGLAQNEGGPIEALRAGDAVWFAPGERHSHGATDDSPFSYISVQPTENGSVVEWLQPVEAQS</sequence>
<dbReference type="Pfam" id="PF07883">
    <property type="entry name" value="Cupin_2"/>
    <property type="match status" value="1"/>
</dbReference>
<proteinExistence type="predicted"/>
<dbReference type="SUPFAM" id="SSF51182">
    <property type="entry name" value="RmlC-like cupins"/>
    <property type="match status" value="1"/>
</dbReference>
<dbReference type="EMBL" id="JABEQY010000003">
    <property type="protein sequence ID" value="NNH62496.1"/>
    <property type="molecule type" value="Genomic_DNA"/>
</dbReference>
<dbReference type="CDD" id="cd02233">
    <property type="entry name" value="cupin_HNL-like"/>
    <property type="match status" value="1"/>
</dbReference>
<evidence type="ECO:0000259" key="1">
    <source>
        <dbReference type="Pfam" id="PF07883"/>
    </source>
</evidence>
<feature type="domain" description="Cupin type-2" evidence="1">
    <location>
        <begin position="48"/>
        <end position="115"/>
    </location>
</feature>
<name>A0A7Y2W3U0_9HYPH</name>
<dbReference type="AlphaFoldDB" id="A0A7Y2W3U0"/>
<evidence type="ECO:0000313" key="3">
    <source>
        <dbReference type="Proteomes" id="UP000530654"/>
    </source>
</evidence>
<accession>A0A7Y2W3U0</accession>
<dbReference type="InterPro" id="IPR013096">
    <property type="entry name" value="Cupin_2"/>
</dbReference>
<dbReference type="InterPro" id="IPR011051">
    <property type="entry name" value="RmlC_Cupin_sf"/>
</dbReference>
<comment type="caution">
    <text evidence="2">The sequence shown here is derived from an EMBL/GenBank/DDBJ whole genome shotgun (WGS) entry which is preliminary data.</text>
</comment>
<dbReference type="Gene3D" id="2.60.120.10">
    <property type="entry name" value="Jelly Rolls"/>
    <property type="match status" value="1"/>
</dbReference>
<dbReference type="RefSeq" id="WP_170279810.1">
    <property type="nucleotide sequence ID" value="NZ_JABEQY010000003.1"/>
</dbReference>
<dbReference type="InterPro" id="IPR014710">
    <property type="entry name" value="RmlC-like_jellyroll"/>
</dbReference>
<dbReference type="InterPro" id="IPR047263">
    <property type="entry name" value="HNL-like_cupin"/>
</dbReference>
<gene>
    <name evidence="2" type="ORF">HLI17_04180</name>
</gene>
<organism evidence="2 3">
    <name type="scientific">Rhizobium laguerreae</name>
    <dbReference type="NCBI Taxonomy" id="1076926"/>
    <lineage>
        <taxon>Bacteria</taxon>
        <taxon>Pseudomonadati</taxon>
        <taxon>Pseudomonadota</taxon>
        <taxon>Alphaproteobacteria</taxon>
        <taxon>Hyphomicrobiales</taxon>
        <taxon>Rhizobiaceae</taxon>
        <taxon>Rhizobium/Agrobacterium group</taxon>
        <taxon>Rhizobium</taxon>
    </lineage>
</organism>
<dbReference type="Proteomes" id="UP000530654">
    <property type="component" value="Unassembled WGS sequence"/>
</dbReference>
<dbReference type="PANTHER" id="PTHR43698:SF1">
    <property type="entry name" value="BLL4564 PROTEIN"/>
    <property type="match status" value="1"/>
</dbReference>
<reference evidence="2 3" key="1">
    <citation type="submission" date="2020-04" db="EMBL/GenBank/DDBJ databases">
        <title>Rhizobium bacterial biofertilizers improve the content of phenolic compounds of Lactuca sativa L. under non-saline and saline-stress conditions.</title>
        <authorList>
            <person name="Ayuso-Calles M."/>
            <person name="Garcia-Estevez I."/>
            <person name="Jimenez-Gomez A."/>
            <person name="Flores-Felix J.D."/>
            <person name="Escribano-Bailon M."/>
            <person name="Rivas R."/>
        </authorList>
    </citation>
    <scope>NUCLEOTIDE SEQUENCE [LARGE SCALE GENOMIC DNA]</scope>
    <source>
        <strain evidence="2 3">GPTR02</strain>
    </source>
</reference>
<evidence type="ECO:0000313" key="2">
    <source>
        <dbReference type="EMBL" id="NNH62496.1"/>
    </source>
</evidence>
<protein>
    <submittedName>
        <fullName evidence="2">Cupin domain-containing protein</fullName>
    </submittedName>
</protein>